<comment type="catalytic activity">
    <reaction evidence="1">
        <text>a 5'-end (N(7)-methyl 5'-triphosphoguanosine)-ribonucleoside in mRNA + S-adenosyl-L-methionine = a 5'-end (N(7)-methyl 5'-triphosphoguanosine)-(2'-O-methyl-ribonucleoside) in mRNA + S-adenosyl-L-homocysteine + H(+)</text>
        <dbReference type="Rhea" id="RHEA:67020"/>
        <dbReference type="Rhea" id="RHEA-COMP:17167"/>
        <dbReference type="Rhea" id="RHEA-COMP:17168"/>
        <dbReference type="ChEBI" id="CHEBI:15378"/>
        <dbReference type="ChEBI" id="CHEBI:57856"/>
        <dbReference type="ChEBI" id="CHEBI:59789"/>
        <dbReference type="ChEBI" id="CHEBI:156461"/>
        <dbReference type="ChEBI" id="CHEBI:167609"/>
        <dbReference type="EC" id="2.1.1.57"/>
    </reaction>
</comment>
<dbReference type="InterPro" id="IPR002877">
    <property type="entry name" value="RNA_MeTrfase_FtsJ_dom"/>
</dbReference>
<evidence type="ECO:0000256" key="1">
    <source>
        <dbReference type="RuleBase" id="RU368012"/>
    </source>
</evidence>
<evidence type="ECO:0000313" key="3">
    <source>
        <dbReference type="EMBL" id="OUC44802.1"/>
    </source>
</evidence>
<dbReference type="GO" id="GO:0003676">
    <property type="term" value="F:nucleic acid binding"/>
    <property type="evidence" value="ECO:0007669"/>
    <property type="project" value="UniProtKB-UniRule"/>
</dbReference>
<dbReference type="InterPro" id="IPR029063">
    <property type="entry name" value="SAM-dependent_MTases_sf"/>
</dbReference>
<sequence>MDESGEFCEIENVSFENVHSDDLAEVCCSAASSGSNLLKRKLSGDQCVQPVSLLELENTEPYEKRCSSGKMINETMKEMEFKEGPGFGIQDQGMAVPHSDHHTLPDWEMEKMEIIEEVKWFPPSPSPLALDLKLDEKCIKIGRRVKDSRQEDSYFKKNILNDLLLAKSELHNIKDWCLRSARSRANPFELIKSAIFQNRAAIKLANLDALVDFQLTDPKDADGNSIVPNVAEYPELFYFADVCSGPGGFTEYVLWKRGWNAHGFGMTLRNDCDFRLDKFTASSPVMFEAFYGEDGIDGDGDITKGSNLESFSNFVLKNTDQKGVHLFMADGGFSVVGEEILQEVLSKRIYLCQSLCGLLVLRKGGTFLCKFFDTFTPFTVDLICLLWHCFDKLTLHKPHSSRPGNSEKLENCFLTFEYYFI</sequence>
<evidence type="ECO:0000259" key="2">
    <source>
        <dbReference type="PROSITE" id="PS51613"/>
    </source>
</evidence>
<comment type="caution">
    <text evidence="3">The sequence shown here is derived from an EMBL/GenBank/DDBJ whole genome shotgun (WGS) entry which is preliminary data.</text>
</comment>
<organism evidence="3 4">
    <name type="scientific">Trichinella nativa</name>
    <dbReference type="NCBI Taxonomy" id="6335"/>
    <lineage>
        <taxon>Eukaryota</taxon>
        <taxon>Metazoa</taxon>
        <taxon>Ecdysozoa</taxon>
        <taxon>Nematoda</taxon>
        <taxon>Enoplea</taxon>
        <taxon>Dorylaimia</taxon>
        <taxon>Trichinellida</taxon>
        <taxon>Trichinellidae</taxon>
        <taxon>Trichinella</taxon>
    </lineage>
</organism>
<dbReference type="GO" id="GO:0005634">
    <property type="term" value="C:nucleus"/>
    <property type="evidence" value="ECO:0007669"/>
    <property type="project" value="UniProtKB-SubCell"/>
</dbReference>
<dbReference type="InterPro" id="IPR050851">
    <property type="entry name" value="mRNA_Cap_2O-Ribose_MeTrfase"/>
</dbReference>
<dbReference type="PANTHER" id="PTHR16121">
    <property type="entry name" value="CAP-SPECIFIC MRNA (NUCLEOSIDE-2'-O-)-METHYLTRANSFERASE 1-RELATED"/>
    <property type="match status" value="1"/>
</dbReference>
<accession>A0A1Y3EI17</accession>
<dbReference type="Pfam" id="PF01728">
    <property type="entry name" value="FtsJ"/>
    <property type="match status" value="1"/>
</dbReference>
<dbReference type="GO" id="GO:0032259">
    <property type="term" value="P:methylation"/>
    <property type="evidence" value="ECO:0007669"/>
    <property type="project" value="UniProtKB-KW"/>
</dbReference>
<dbReference type="GO" id="GO:0004483">
    <property type="term" value="F:methyltransferase cap1 activity"/>
    <property type="evidence" value="ECO:0007669"/>
    <property type="project" value="UniProtKB-UniRule"/>
</dbReference>
<dbReference type="SUPFAM" id="SSF53335">
    <property type="entry name" value="S-adenosyl-L-methionine-dependent methyltransferases"/>
    <property type="match status" value="1"/>
</dbReference>
<evidence type="ECO:0000313" key="4">
    <source>
        <dbReference type="Proteomes" id="UP000243006"/>
    </source>
</evidence>
<feature type="non-terminal residue" evidence="3">
    <location>
        <position position="421"/>
    </location>
</feature>
<dbReference type="AlphaFoldDB" id="A0A1Y3EI17"/>
<dbReference type="PROSITE" id="PS51613">
    <property type="entry name" value="SAM_MT_RRMJ"/>
    <property type="match status" value="1"/>
</dbReference>
<proteinExistence type="predicted"/>
<comment type="function">
    <text evidence="1">S-adenosyl-L-methionine-dependent methyltransferase that mediates RNA cap1 2'-O-ribose methylation to the 5'-cap structure of RNAs. Methylates the ribose of the first nucleotide of a m(7)GpppG-capped mRNA to produce m(7)GpppNmp (cap1).</text>
</comment>
<keyword evidence="1" id="KW-0949">S-adenosyl-L-methionine</keyword>
<keyword evidence="1" id="KW-0507">mRNA processing</keyword>
<feature type="domain" description="RrmJ-type SAM-dependent 2'-O-MTase" evidence="2">
    <location>
        <begin position="195"/>
        <end position="416"/>
    </location>
</feature>
<keyword evidence="1 3" id="KW-0489">Methyltransferase</keyword>
<keyword evidence="1" id="KW-0539">Nucleus</keyword>
<name>A0A1Y3EI17_9BILA</name>
<gene>
    <name evidence="3" type="ORF">D917_08814</name>
</gene>
<dbReference type="GO" id="GO:0016556">
    <property type="term" value="P:mRNA modification"/>
    <property type="evidence" value="ECO:0007669"/>
    <property type="project" value="UniProtKB-UniRule"/>
</dbReference>
<keyword evidence="1" id="KW-0506">mRNA capping</keyword>
<comment type="subcellular location">
    <subcellularLocation>
        <location evidence="1">Nucleus</location>
    </subcellularLocation>
</comment>
<dbReference type="EMBL" id="LVZM01011687">
    <property type="protein sequence ID" value="OUC44802.1"/>
    <property type="molecule type" value="Genomic_DNA"/>
</dbReference>
<dbReference type="Gene3D" id="3.40.50.12760">
    <property type="match status" value="1"/>
</dbReference>
<dbReference type="InterPro" id="IPR025816">
    <property type="entry name" value="RrmJ-type_MeTrfase"/>
</dbReference>
<dbReference type="EC" id="2.1.1.57" evidence="1"/>
<keyword evidence="1 3" id="KW-0808">Transferase</keyword>
<dbReference type="PANTHER" id="PTHR16121:SF0">
    <property type="entry name" value="CAP-SPECIFIC MRNA (NUCLEOSIDE-2'-O-)-METHYLTRANSFERASE 1"/>
    <property type="match status" value="1"/>
</dbReference>
<dbReference type="Proteomes" id="UP000243006">
    <property type="component" value="Unassembled WGS sequence"/>
</dbReference>
<dbReference type="GO" id="GO:0005737">
    <property type="term" value="C:cytoplasm"/>
    <property type="evidence" value="ECO:0007669"/>
    <property type="project" value="TreeGrafter"/>
</dbReference>
<dbReference type="GO" id="GO:0006370">
    <property type="term" value="P:7-methylguanosine mRNA capping"/>
    <property type="evidence" value="ECO:0007669"/>
    <property type="project" value="UniProtKB-UniRule"/>
</dbReference>
<protein>
    <recommendedName>
        <fullName evidence="1">Cap-specific mRNA (nucleoside-2'-O-)-methyltransferase 1</fullName>
        <ecNumber evidence="1">2.1.1.57</ecNumber>
    </recommendedName>
    <alternativeName>
        <fullName evidence="1">Cap1 2'O-ribose methyltransferase 1</fullName>
    </alternativeName>
</protein>
<reference evidence="3 4" key="1">
    <citation type="submission" date="2015-04" db="EMBL/GenBank/DDBJ databases">
        <title>Draft genome of the roundworm Trichinella nativa.</title>
        <authorList>
            <person name="Mitreva M."/>
        </authorList>
    </citation>
    <scope>NUCLEOTIDE SEQUENCE [LARGE SCALE GENOMIC DNA]</scope>
    <source>
        <strain evidence="3 4">ISS45</strain>
    </source>
</reference>